<evidence type="ECO:0000313" key="1">
    <source>
        <dbReference type="EMBL" id="MCD2492956.1"/>
    </source>
</evidence>
<reference evidence="1 2" key="1">
    <citation type="submission" date="2021-11" db="EMBL/GenBank/DDBJ databases">
        <title>Lacrimispora sp. nov. NSJ-141 isolated from human feces.</title>
        <authorList>
            <person name="Abdugheni R."/>
        </authorList>
    </citation>
    <scope>NUCLEOTIDE SEQUENCE [LARGE SCALE GENOMIC DNA]</scope>
    <source>
        <strain evidence="1 2">NSJ-141</strain>
    </source>
</reference>
<accession>A0AAP2W977</accession>
<evidence type="ECO:0000313" key="2">
    <source>
        <dbReference type="Proteomes" id="UP001299265"/>
    </source>
</evidence>
<dbReference type="EMBL" id="JAJNOR010000005">
    <property type="protein sequence ID" value="MCD2492956.1"/>
    <property type="molecule type" value="Genomic_DNA"/>
</dbReference>
<organism evidence="1 2">
    <name type="scientific">Lientehia hominis</name>
    <dbReference type="NCBI Taxonomy" id="2897778"/>
    <lineage>
        <taxon>Bacteria</taxon>
        <taxon>Bacillati</taxon>
        <taxon>Bacillota</taxon>
        <taxon>Clostridia</taxon>
        <taxon>Lachnospirales</taxon>
        <taxon>Lachnospiraceae</taxon>
        <taxon>Lientehia</taxon>
    </lineage>
</organism>
<dbReference type="AlphaFoldDB" id="A0AAP2W977"/>
<dbReference type="Proteomes" id="UP001299265">
    <property type="component" value="Unassembled WGS sequence"/>
</dbReference>
<proteinExistence type="predicted"/>
<gene>
    <name evidence="1" type="ORF">LQE92_09980</name>
</gene>
<sequence length="108" mass="12882">MRTLDVKYNQKLRNAIGHNDIEYDTPTQRISYIPNSKKREKKSTEYLLEFEIEALSMFQAVLVASEYLYKLRELELIWEGVRPLPIEYSTKTVRKKYILMKNVHVVVD</sequence>
<protein>
    <submittedName>
        <fullName evidence="1">Uncharacterized protein</fullName>
    </submittedName>
</protein>
<name>A0AAP2W977_9FIRM</name>
<comment type="caution">
    <text evidence="1">The sequence shown here is derived from an EMBL/GenBank/DDBJ whole genome shotgun (WGS) entry which is preliminary data.</text>
</comment>
<keyword evidence="2" id="KW-1185">Reference proteome</keyword>